<gene>
    <name evidence="12" type="primary">murQ</name>
    <name evidence="13" type="ORF">BEH_06485</name>
</gene>
<dbReference type="EC" id="4.2.1.126" evidence="8 12"/>
<dbReference type="InterPro" id="IPR040190">
    <property type="entry name" value="MURQ/GCKR"/>
</dbReference>
<dbReference type="Proteomes" id="UP000036202">
    <property type="component" value="Chromosome"/>
</dbReference>
<sequence>MLERLGTERRNNETEELDTMSIQNILRIMNEEDKKVPEAIQKELENVERAVRLVVESFKSGGRLLYVGAGTSGRLGVLDAVECPPTFGTDPNLVKGVMAGGESAFIKAVEAAEDREDLGAEDMKLLNVTSNDTVIGIAASGRTPYVIGALRYARERGASTCTISCNKETAISALADVAIEVDTGPEVLTGSTRLKAGTAQKLLLNMISTVSMIQIGKVYKNLMVDVQPTNEKLVERSKRIIMEATSISYEEASTYYDQSKQNIKVAILMALTNCTAEEAETKLQASNGFVRQAL</sequence>
<dbReference type="SUPFAM" id="SSF53697">
    <property type="entry name" value="SIS domain"/>
    <property type="match status" value="1"/>
</dbReference>
<dbReference type="GO" id="GO:0009254">
    <property type="term" value="P:peptidoglycan turnover"/>
    <property type="evidence" value="ECO:0007669"/>
    <property type="project" value="TreeGrafter"/>
</dbReference>
<dbReference type="GO" id="GO:0016835">
    <property type="term" value="F:carbon-oxygen lyase activity"/>
    <property type="evidence" value="ECO:0007669"/>
    <property type="project" value="UniProtKB-UniRule"/>
</dbReference>
<dbReference type="NCBIfam" id="NF009222">
    <property type="entry name" value="PRK12570.1"/>
    <property type="match status" value="1"/>
</dbReference>
<dbReference type="GO" id="GO:0097367">
    <property type="term" value="F:carbohydrate derivative binding"/>
    <property type="evidence" value="ECO:0007669"/>
    <property type="project" value="InterPro"/>
</dbReference>
<dbReference type="Pfam" id="PF22645">
    <property type="entry name" value="GKRP_SIS_N"/>
    <property type="match status" value="1"/>
</dbReference>
<evidence type="ECO:0000256" key="7">
    <source>
        <dbReference type="ARBA" id="ARBA00061234"/>
    </source>
</evidence>
<comment type="subunit">
    <text evidence="1 12">Homodimer.</text>
</comment>
<dbReference type="KEGG" id="beo:BEH_06485"/>
<dbReference type="InterPro" id="IPR046348">
    <property type="entry name" value="SIS_dom_sf"/>
</dbReference>
<feature type="active site" description="Proton donor" evidence="12">
    <location>
        <position position="82"/>
    </location>
</feature>
<dbReference type="FunFam" id="3.40.50.10490:FF:000014">
    <property type="entry name" value="N-acetylmuramic acid 6-phosphate etherase"/>
    <property type="match status" value="1"/>
</dbReference>
<reference evidence="14" key="2">
    <citation type="submission" date="2015-06" db="EMBL/GenBank/DDBJ databases">
        <title>Genome Sequence of Bacillus endophyticus and Analysis of its Companion Mechanism in the Ketogulonigenium vulgare-Bacillus strain Consortium.</title>
        <authorList>
            <person name="Jia N."/>
            <person name="Du J."/>
            <person name="Ding M.-Z."/>
            <person name="Gao F."/>
            <person name="Yuan Y.-J."/>
        </authorList>
    </citation>
    <scope>NUCLEOTIDE SEQUENCE [LARGE SCALE GENOMIC DNA]</scope>
    <source>
        <strain evidence="14">Hbe603</strain>
    </source>
</reference>
<comment type="catalytic activity">
    <reaction evidence="4 12">
        <text>N-acetyl-D-muramate 6-phosphate + H2O = N-acetyl-D-glucosamine 6-phosphate + (R)-lactate</text>
        <dbReference type="Rhea" id="RHEA:26410"/>
        <dbReference type="ChEBI" id="CHEBI:15377"/>
        <dbReference type="ChEBI" id="CHEBI:16004"/>
        <dbReference type="ChEBI" id="CHEBI:57513"/>
        <dbReference type="ChEBI" id="CHEBI:58722"/>
        <dbReference type="EC" id="4.2.1.126"/>
    </reaction>
</comment>
<dbReference type="NCBIfam" id="NF003915">
    <property type="entry name" value="PRK05441.1"/>
    <property type="match status" value="1"/>
</dbReference>
<evidence type="ECO:0000313" key="14">
    <source>
        <dbReference type="Proteomes" id="UP000036202"/>
    </source>
</evidence>
<dbReference type="EMBL" id="CP011974">
    <property type="protein sequence ID" value="AKO91781.1"/>
    <property type="molecule type" value="Genomic_DNA"/>
</dbReference>
<comment type="pathway">
    <text evidence="5">Amino-sugar metabolism; 1,6-anhydro-N-acetylmuramate degradation.</text>
</comment>
<dbReference type="PROSITE" id="PS01272">
    <property type="entry name" value="GCKR"/>
    <property type="match status" value="1"/>
</dbReference>
<dbReference type="HAMAP" id="MF_00068">
    <property type="entry name" value="MurQ"/>
    <property type="match status" value="1"/>
</dbReference>
<evidence type="ECO:0000256" key="2">
    <source>
        <dbReference type="ARBA" id="ARBA00023239"/>
    </source>
</evidence>
<dbReference type="PANTHER" id="PTHR10088">
    <property type="entry name" value="GLUCOKINASE REGULATORY PROTEIN"/>
    <property type="match status" value="1"/>
</dbReference>
<evidence type="ECO:0000256" key="11">
    <source>
        <dbReference type="ARBA" id="ARBA00084049"/>
    </source>
</evidence>
<evidence type="ECO:0000256" key="9">
    <source>
        <dbReference type="ARBA" id="ARBA00070061"/>
    </source>
</evidence>
<comment type="pathway">
    <text evidence="12">Amino-sugar metabolism; N-acetylmuramate degradation.</text>
</comment>
<dbReference type="RefSeq" id="WP_040058143.1">
    <property type="nucleotide sequence ID" value="NZ_CP011974.1"/>
</dbReference>
<dbReference type="InterPro" id="IPR005488">
    <property type="entry name" value="Etherase_MurQ"/>
</dbReference>
<organism evidence="13 14">
    <name type="scientific">Priestia filamentosa</name>
    <dbReference type="NCBI Taxonomy" id="1402861"/>
    <lineage>
        <taxon>Bacteria</taxon>
        <taxon>Bacillati</taxon>
        <taxon>Bacillota</taxon>
        <taxon>Bacilli</taxon>
        <taxon>Bacillales</taxon>
        <taxon>Bacillaceae</taxon>
        <taxon>Priestia</taxon>
    </lineage>
</organism>
<dbReference type="InterPro" id="IPR005486">
    <property type="entry name" value="Glucokinase_regulatory_CS"/>
</dbReference>
<dbReference type="PROSITE" id="PS51464">
    <property type="entry name" value="SIS"/>
    <property type="match status" value="1"/>
</dbReference>
<name>A0A1X7F772_9BACI</name>
<dbReference type="GO" id="GO:0097173">
    <property type="term" value="P:N-acetylmuramic acid catabolic process"/>
    <property type="evidence" value="ECO:0007669"/>
    <property type="project" value="UniProtKB-UniPathway"/>
</dbReference>
<evidence type="ECO:0000256" key="1">
    <source>
        <dbReference type="ARBA" id="ARBA00011738"/>
    </source>
</evidence>
<keyword evidence="2 12" id="KW-0456">Lyase</keyword>
<evidence type="ECO:0000256" key="3">
    <source>
        <dbReference type="ARBA" id="ARBA00023277"/>
    </source>
</evidence>
<dbReference type="Gene3D" id="1.10.8.1080">
    <property type="match status" value="1"/>
</dbReference>
<feature type="active site" evidence="12">
    <location>
        <position position="113"/>
    </location>
</feature>
<comment type="function">
    <text evidence="12">Specifically catalyzes the cleavage of the D-lactyl ether substituent of MurNAc 6-phosphate, producing GlcNAc 6-phosphate and D-lactate.</text>
</comment>
<dbReference type="GO" id="GO:0046348">
    <property type="term" value="P:amino sugar catabolic process"/>
    <property type="evidence" value="ECO:0007669"/>
    <property type="project" value="InterPro"/>
</dbReference>
<evidence type="ECO:0000256" key="5">
    <source>
        <dbReference type="ARBA" id="ARBA00060595"/>
    </source>
</evidence>
<dbReference type="PATRIC" id="fig|135735.6.peg.1302"/>
<dbReference type="FunFam" id="1.10.8.1080:FF:000001">
    <property type="entry name" value="N-acetylmuramic acid 6-phosphate etherase"/>
    <property type="match status" value="1"/>
</dbReference>
<dbReference type="GeneID" id="93702540"/>
<evidence type="ECO:0000256" key="4">
    <source>
        <dbReference type="ARBA" id="ARBA00051747"/>
    </source>
</evidence>
<dbReference type="InterPro" id="IPR001347">
    <property type="entry name" value="SIS_dom"/>
</dbReference>
<comment type="similarity">
    <text evidence="7 12">Belongs to the GCKR-like family. MurNAc-6-P etherase subfamily.</text>
</comment>
<evidence type="ECO:0000256" key="12">
    <source>
        <dbReference type="HAMAP-Rule" id="MF_00068"/>
    </source>
</evidence>
<evidence type="ECO:0000256" key="6">
    <source>
        <dbReference type="ARBA" id="ARBA00060672"/>
    </source>
</evidence>
<dbReference type="UniPathway" id="UPA00342"/>
<comment type="pathway">
    <text evidence="6">Cell wall biogenesis.</text>
</comment>
<reference evidence="13 14" key="1">
    <citation type="journal article" date="2015" name="PLoS ONE">
        <title>Genome Sequence of Bacillus endophyticus and Analysis of Its Companion Mechanism in the Ketogulonigenium vulgare-Bacillus Strain Consortium.</title>
        <authorList>
            <person name="Jia N."/>
            <person name="Du J."/>
            <person name="Ding M.Z."/>
            <person name="Gao F."/>
            <person name="Yuan Y.J."/>
        </authorList>
    </citation>
    <scope>NUCLEOTIDE SEQUENCE [LARGE SCALE GENOMIC DNA]</scope>
    <source>
        <strain evidence="13 14">Hbe603</strain>
    </source>
</reference>
<dbReference type="CDD" id="cd05007">
    <property type="entry name" value="SIS_Etherase"/>
    <property type="match status" value="1"/>
</dbReference>
<keyword evidence="3 12" id="KW-0119">Carbohydrate metabolism</keyword>
<evidence type="ECO:0000313" key="13">
    <source>
        <dbReference type="EMBL" id="AKO91781.1"/>
    </source>
</evidence>
<accession>A0A0H4KG71</accession>
<proteinExistence type="inferred from homology"/>
<dbReference type="GO" id="GO:0016803">
    <property type="term" value="F:ether hydrolase activity"/>
    <property type="evidence" value="ECO:0007669"/>
    <property type="project" value="TreeGrafter"/>
</dbReference>
<dbReference type="Gene3D" id="3.40.50.10490">
    <property type="entry name" value="Glucose-6-phosphate isomerase like protein, domain 1"/>
    <property type="match status" value="1"/>
</dbReference>
<accession>A0A1X7F772</accession>
<keyword evidence="14" id="KW-1185">Reference proteome</keyword>
<dbReference type="NCBIfam" id="TIGR00274">
    <property type="entry name" value="N-acetylmuramic acid 6-phosphate etherase"/>
    <property type="match status" value="1"/>
</dbReference>
<comment type="miscellaneous">
    <text evidence="12">A lyase-type mechanism (elimination/hydration) is suggested for the cleavage of the lactyl ether bond of MurNAc 6-phosphate, with the formation of an alpha,beta-unsaturated aldehyde intermediate with (E)-stereochemistry, followed by the syn addition of water to give product.</text>
</comment>
<dbReference type="PANTHER" id="PTHR10088:SF4">
    <property type="entry name" value="GLUCOKINASE REGULATORY PROTEIN"/>
    <property type="match status" value="1"/>
</dbReference>
<evidence type="ECO:0000256" key="8">
    <source>
        <dbReference type="ARBA" id="ARBA00067056"/>
    </source>
</evidence>
<protein>
    <recommendedName>
        <fullName evidence="9 12">N-acetylmuramic acid 6-phosphate etherase</fullName>
        <shortName evidence="12">MurNAc-6-P etherase</shortName>
        <ecNumber evidence="8 12">4.2.1.126</ecNumber>
    </recommendedName>
    <alternativeName>
        <fullName evidence="11 12">N-acetylmuramic acid 6-phosphate hydrolase</fullName>
    </alternativeName>
    <alternativeName>
        <fullName evidence="10 12">N-acetylmuramic acid 6-phosphate lyase</fullName>
    </alternativeName>
</protein>
<evidence type="ECO:0000256" key="10">
    <source>
        <dbReference type="ARBA" id="ARBA00077905"/>
    </source>
</evidence>
<dbReference type="AlphaFoldDB" id="A0A1X7F772"/>
<dbReference type="OrthoDB" id="9813395at2"/>